<reference evidence="2 3" key="1">
    <citation type="submission" date="2021-08" db="EMBL/GenBank/DDBJ databases">
        <title>The genome sequence of Chitinophaga sp. B61.</title>
        <authorList>
            <person name="Zhang X."/>
        </authorList>
    </citation>
    <scope>NUCLEOTIDE SEQUENCE [LARGE SCALE GENOMIC DNA]</scope>
    <source>
        <strain evidence="2 3">B61</strain>
    </source>
</reference>
<accession>A0ABS7GJ07</accession>
<keyword evidence="3" id="KW-1185">Reference proteome</keyword>
<dbReference type="RefSeq" id="WP_220252532.1">
    <property type="nucleotide sequence ID" value="NZ_JAICCF010000004.1"/>
</dbReference>
<gene>
    <name evidence="2" type="ORF">K1Y79_22925</name>
</gene>
<name>A0ABS7GJ07_9BACT</name>
<dbReference type="SUPFAM" id="SSF53474">
    <property type="entry name" value="alpha/beta-Hydrolases"/>
    <property type="match status" value="1"/>
</dbReference>
<dbReference type="InterPro" id="IPR001031">
    <property type="entry name" value="Thioesterase"/>
</dbReference>
<dbReference type="EMBL" id="JAICCF010000004">
    <property type="protein sequence ID" value="MBW8687210.1"/>
    <property type="molecule type" value="Genomic_DNA"/>
</dbReference>
<evidence type="ECO:0000313" key="2">
    <source>
        <dbReference type="EMBL" id="MBW8687210.1"/>
    </source>
</evidence>
<evidence type="ECO:0000259" key="1">
    <source>
        <dbReference type="Pfam" id="PF00975"/>
    </source>
</evidence>
<organism evidence="2 3">
    <name type="scientific">Chitinophaga rhizophila</name>
    <dbReference type="NCBI Taxonomy" id="2866212"/>
    <lineage>
        <taxon>Bacteria</taxon>
        <taxon>Pseudomonadati</taxon>
        <taxon>Bacteroidota</taxon>
        <taxon>Chitinophagia</taxon>
        <taxon>Chitinophagales</taxon>
        <taxon>Chitinophagaceae</taxon>
        <taxon>Chitinophaga</taxon>
    </lineage>
</organism>
<evidence type="ECO:0000313" key="3">
    <source>
        <dbReference type="Proteomes" id="UP000812961"/>
    </source>
</evidence>
<dbReference type="Proteomes" id="UP000812961">
    <property type="component" value="Unassembled WGS sequence"/>
</dbReference>
<dbReference type="Pfam" id="PF00975">
    <property type="entry name" value="Thioesterase"/>
    <property type="match status" value="1"/>
</dbReference>
<protein>
    <recommendedName>
        <fullName evidence="1">Thioesterase domain-containing protein</fullName>
    </recommendedName>
</protein>
<feature type="domain" description="Thioesterase" evidence="1">
    <location>
        <begin position="23"/>
        <end position="122"/>
    </location>
</feature>
<comment type="caution">
    <text evidence="2">The sequence shown here is derived from an EMBL/GenBank/DDBJ whole genome shotgun (WGS) entry which is preliminary data.</text>
</comment>
<sequence>MSKTFSRKDRHIRVLNFEPGSRPCFIIPGTGGKCHSFRLLGRVFRNTCSLYGLDMIGTCKGEAPIADIPAIAAQNIAWIKMIQPEGPYRLIGHSFGAYILFEMVRQLEAAGDMLDFAIILDQALEEVSNPPLGCSQADFMMFLAQGYFESFKIIAQPYPDWVLTMKAHIDTLPPAQMMPYVAAYIGRMIPAVAGKAEYFSRLINLRFYNDTIAYRPSGRLQSPVVLLRAAKNNWQDMEETLGWSNFADHVTVKTVPGNHYNLMKGRNVIEIARDIKHRIAESEKHKHYFSAV</sequence>
<dbReference type="InterPro" id="IPR029058">
    <property type="entry name" value="AB_hydrolase_fold"/>
</dbReference>
<dbReference type="Gene3D" id="3.40.50.1820">
    <property type="entry name" value="alpha/beta hydrolase"/>
    <property type="match status" value="1"/>
</dbReference>
<proteinExistence type="predicted"/>